<accession>A0ACB8RF18</accession>
<proteinExistence type="predicted"/>
<keyword evidence="2" id="KW-1185">Reference proteome</keyword>
<reference evidence="1" key="2">
    <citation type="journal article" date="2022" name="New Phytol.">
        <title>Evolutionary transition to the ectomycorrhizal habit in the genomes of a hyperdiverse lineage of mushroom-forming fungi.</title>
        <authorList>
            <person name="Looney B."/>
            <person name="Miyauchi S."/>
            <person name="Morin E."/>
            <person name="Drula E."/>
            <person name="Courty P.E."/>
            <person name="Kohler A."/>
            <person name="Kuo A."/>
            <person name="LaButti K."/>
            <person name="Pangilinan J."/>
            <person name="Lipzen A."/>
            <person name="Riley R."/>
            <person name="Andreopoulos W."/>
            <person name="He G."/>
            <person name="Johnson J."/>
            <person name="Nolan M."/>
            <person name="Tritt A."/>
            <person name="Barry K.W."/>
            <person name="Grigoriev I.V."/>
            <person name="Nagy L.G."/>
            <person name="Hibbett D."/>
            <person name="Henrissat B."/>
            <person name="Matheny P.B."/>
            <person name="Labbe J."/>
            <person name="Martin F.M."/>
        </authorList>
    </citation>
    <scope>NUCLEOTIDE SEQUENCE</scope>
    <source>
        <strain evidence="1">FP105234-sp</strain>
    </source>
</reference>
<evidence type="ECO:0000313" key="2">
    <source>
        <dbReference type="Proteomes" id="UP000814033"/>
    </source>
</evidence>
<reference evidence="1" key="1">
    <citation type="submission" date="2021-02" db="EMBL/GenBank/DDBJ databases">
        <authorList>
            <consortium name="DOE Joint Genome Institute"/>
            <person name="Ahrendt S."/>
            <person name="Looney B.P."/>
            <person name="Miyauchi S."/>
            <person name="Morin E."/>
            <person name="Drula E."/>
            <person name="Courty P.E."/>
            <person name="Chicoki N."/>
            <person name="Fauchery L."/>
            <person name="Kohler A."/>
            <person name="Kuo A."/>
            <person name="Labutti K."/>
            <person name="Pangilinan J."/>
            <person name="Lipzen A."/>
            <person name="Riley R."/>
            <person name="Andreopoulos W."/>
            <person name="He G."/>
            <person name="Johnson J."/>
            <person name="Barry K.W."/>
            <person name="Grigoriev I.V."/>
            <person name="Nagy L."/>
            <person name="Hibbett D."/>
            <person name="Henrissat B."/>
            <person name="Matheny P.B."/>
            <person name="Labbe J."/>
            <person name="Martin F."/>
        </authorList>
    </citation>
    <scope>NUCLEOTIDE SEQUENCE</scope>
    <source>
        <strain evidence="1">FP105234-sp</strain>
    </source>
</reference>
<comment type="caution">
    <text evidence="1">The sequence shown here is derived from an EMBL/GenBank/DDBJ whole genome shotgun (WGS) entry which is preliminary data.</text>
</comment>
<gene>
    <name evidence="1" type="ORF">FA95DRAFT_1638074</name>
</gene>
<sequence>MLEARETCSGATGRNGGHVNPPLFHDYAELKEEHGIDAARMILRFRLAHLGELQRVAEEEGATAFSQTRAVESFDVHFESQR</sequence>
<dbReference type="EMBL" id="MU276078">
    <property type="protein sequence ID" value="KAI0042203.1"/>
    <property type="molecule type" value="Genomic_DNA"/>
</dbReference>
<dbReference type="Proteomes" id="UP000814033">
    <property type="component" value="Unassembled WGS sequence"/>
</dbReference>
<name>A0ACB8RF18_9AGAM</name>
<organism evidence="1 2">
    <name type="scientific">Auriscalpium vulgare</name>
    <dbReference type="NCBI Taxonomy" id="40419"/>
    <lineage>
        <taxon>Eukaryota</taxon>
        <taxon>Fungi</taxon>
        <taxon>Dikarya</taxon>
        <taxon>Basidiomycota</taxon>
        <taxon>Agaricomycotina</taxon>
        <taxon>Agaricomycetes</taxon>
        <taxon>Russulales</taxon>
        <taxon>Auriscalpiaceae</taxon>
        <taxon>Auriscalpium</taxon>
    </lineage>
</organism>
<evidence type="ECO:0000313" key="1">
    <source>
        <dbReference type="EMBL" id="KAI0042203.1"/>
    </source>
</evidence>
<protein>
    <submittedName>
        <fullName evidence="1">Uncharacterized protein</fullName>
    </submittedName>
</protein>